<dbReference type="Proteomes" id="UP001595816">
    <property type="component" value="Unassembled WGS sequence"/>
</dbReference>
<name>A0ABV8LRI4_9ACTN</name>
<protein>
    <recommendedName>
        <fullName evidence="3">Lipoprotein</fullName>
    </recommendedName>
</protein>
<evidence type="ECO:0000313" key="2">
    <source>
        <dbReference type="Proteomes" id="UP001595816"/>
    </source>
</evidence>
<dbReference type="EMBL" id="JBHSAY010000009">
    <property type="protein sequence ID" value="MFC4132998.1"/>
    <property type="molecule type" value="Genomic_DNA"/>
</dbReference>
<evidence type="ECO:0008006" key="3">
    <source>
        <dbReference type="Google" id="ProtNLM"/>
    </source>
</evidence>
<reference evidence="2" key="1">
    <citation type="journal article" date="2019" name="Int. J. Syst. Evol. Microbiol.">
        <title>The Global Catalogue of Microorganisms (GCM) 10K type strain sequencing project: providing services to taxonomists for standard genome sequencing and annotation.</title>
        <authorList>
            <consortium name="The Broad Institute Genomics Platform"/>
            <consortium name="The Broad Institute Genome Sequencing Center for Infectious Disease"/>
            <person name="Wu L."/>
            <person name="Ma J."/>
        </authorList>
    </citation>
    <scope>NUCLEOTIDE SEQUENCE [LARGE SCALE GENOMIC DNA]</scope>
    <source>
        <strain evidence="2">CGMCC 4.7289</strain>
    </source>
</reference>
<gene>
    <name evidence="1" type="ORF">ACFOZ4_20495</name>
</gene>
<organism evidence="1 2">
    <name type="scientific">Hamadaea flava</name>
    <dbReference type="NCBI Taxonomy" id="1742688"/>
    <lineage>
        <taxon>Bacteria</taxon>
        <taxon>Bacillati</taxon>
        <taxon>Actinomycetota</taxon>
        <taxon>Actinomycetes</taxon>
        <taxon>Micromonosporales</taxon>
        <taxon>Micromonosporaceae</taxon>
        <taxon>Hamadaea</taxon>
    </lineage>
</organism>
<sequence>MALAACTGPDTPPSAAPSALPTAAAFPDLAAYPGQIVALWTSESNGTETSFPPIADAAAQVRSPEGILAYTGVCLGGGRMTVEVVSTMGSGRGSLPVTCDGRGPGYLPTKALGTVDGGSFTFTRTTEGTVSRWAISVIAMYPASTRPS</sequence>
<comment type="caution">
    <text evidence="1">The sequence shown here is derived from an EMBL/GenBank/DDBJ whole genome shotgun (WGS) entry which is preliminary data.</text>
</comment>
<keyword evidence="2" id="KW-1185">Reference proteome</keyword>
<accession>A0ABV8LRI4</accession>
<evidence type="ECO:0000313" key="1">
    <source>
        <dbReference type="EMBL" id="MFC4132998.1"/>
    </source>
</evidence>
<proteinExistence type="predicted"/>
<dbReference type="RefSeq" id="WP_253752029.1">
    <property type="nucleotide sequence ID" value="NZ_JAMZDZ010000001.1"/>
</dbReference>